<keyword evidence="3" id="KW-1185">Reference proteome</keyword>
<dbReference type="RefSeq" id="WP_003984610.1">
    <property type="nucleotide sequence ID" value="NZ_CP043497.1"/>
</dbReference>
<evidence type="ECO:0000313" key="3">
    <source>
        <dbReference type="Proteomes" id="UP000829494"/>
    </source>
</evidence>
<feature type="transmembrane region" description="Helical" evidence="1">
    <location>
        <begin position="16"/>
        <end position="38"/>
    </location>
</feature>
<evidence type="ECO:0000256" key="1">
    <source>
        <dbReference type="SAM" id="Phobius"/>
    </source>
</evidence>
<dbReference type="SUPFAM" id="SSF53822">
    <property type="entry name" value="Periplasmic binding protein-like I"/>
    <property type="match status" value="1"/>
</dbReference>
<keyword evidence="1" id="KW-0812">Transmembrane</keyword>
<dbReference type="PANTHER" id="PTHR47151:SF2">
    <property type="entry name" value="AMINO ACID BINDING PROTEIN"/>
    <property type="match status" value="1"/>
</dbReference>
<evidence type="ECO:0000313" key="2">
    <source>
        <dbReference type="EMBL" id="UNZ01306.1"/>
    </source>
</evidence>
<name>A0ABY3YUL7_STRRM</name>
<accession>A0ABY3YUL7</accession>
<dbReference type="Gene3D" id="3.40.50.2300">
    <property type="match status" value="2"/>
</dbReference>
<reference evidence="2 3" key="1">
    <citation type="submission" date="2022-03" db="EMBL/GenBank/DDBJ databases">
        <title>Complete genome of Streptomyces rimosus ssp. rimosus R7 (=ATCC 10970).</title>
        <authorList>
            <person name="Beganovic S."/>
            <person name="Ruckert C."/>
            <person name="Busche T."/>
            <person name="Kalinowski J."/>
            <person name="Wittmann C."/>
        </authorList>
    </citation>
    <scope>NUCLEOTIDE SEQUENCE [LARGE SCALE GENOMIC DNA]</scope>
    <source>
        <strain evidence="2 3">R7</strain>
    </source>
</reference>
<keyword evidence="1" id="KW-1133">Transmembrane helix</keyword>
<keyword evidence="1" id="KW-0472">Membrane</keyword>
<proteinExistence type="predicted"/>
<dbReference type="PANTHER" id="PTHR47151">
    <property type="entry name" value="LEU/ILE/VAL-BINDING ABC TRANSPORTER SUBUNIT"/>
    <property type="match status" value="1"/>
</dbReference>
<protein>
    <recommendedName>
        <fullName evidence="4">Leucine-binding protein domain-containing protein</fullName>
    </recommendedName>
</protein>
<dbReference type="EMBL" id="CP094298">
    <property type="protein sequence ID" value="UNZ01306.1"/>
    <property type="molecule type" value="Genomic_DNA"/>
</dbReference>
<dbReference type="Proteomes" id="UP000829494">
    <property type="component" value="Chromosome"/>
</dbReference>
<evidence type="ECO:0008006" key="4">
    <source>
        <dbReference type="Google" id="ProtNLM"/>
    </source>
</evidence>
<gene>
    <name evidence="2" type="ORF">SRIMR7_04060</name>
</gene>
<organism evidence="2 3">
    <name type="scientific">Streptomyces rimosus subsp. rimosus</name>
    <dbReference type="NCBI Taxonomy" id="132474"/>
    <lineage>
        <taxon>Bacteria</taxon>
        <taxon>Bacillati</taxon>
        <taxon>Actinomycetota</taxon>
        <taxon>Actinomycetes</taxon>
        <taxon>Kitasatosporales</taxon>
        <taxon>Streptomycetaceae</taxon>
        <taxon>Streptomyces</taxon>
    </lineage>
</organism>
<sequence>MSDDEHLAVPRPRPRWWLRAAVALITAVALAVGGYWLYDSVFVRCADGVREQGPRGECVGVTDGSYVFDAALRDISGQILAENRRVEKSGKPWVSVAYLQPMTPGPDDKGRDIIRRELEGAYLAQRELNDPRRGGRGDSPQIKLLLANSGAGSEQWRPLVDQLKEMKDGDRHLVAVAGLGQSRQTTQDAIDALRAAGIPMMGSTVTADAINRPGQTGFWRVAPPNADQASAVVRHLRTLQERAGQRPYRVTTIKDRSEQDTYSASLNRGFAAAAARQGLKLTDMGLAYSSADRATANAFSALADRVCTDPPDAVYFAGRGRALRGFIEAMAAAGRRCPTSVYTGDDVVGVFDVPESYEARQAFRKVWERSRLTVHHTVLAHPDQWLTTYPGDGNPLPEFRDAYRKDIHRTVGELSDGQAIMGHDALLTLGVAIRAGADRQGSGPVTTSSTRQMLFLIGGSKPVYGVSGPIRFDEQGDPEGKPLALVELKPNGSYTFRQVVWP</sequence>
<dbReference type="InterPro" id="IPR028082">
    <property type="entry name" value="Peripla_BP_I"/>
</dbReference>
<dbReference type="GeneID" id="66859619"/>